<organism evidence="4 5">
    <name type="scientific">Planotetraspora silvatica</name>
    <dbReference type="NCBI Taxonomy" id="234614"/>
    <lineage>
        <taxon>Bacteria</taxon>
        <taxon>Bacillati</taxon>
        <taxon>Actinomycetota</taxon>
        <taxon>Actinomycetes</taxon>
        <taxon>Streptosporangiales</taxon>
        <taxon>Streptosporangiaceae</taxon>
        <taxon>Planotetraspora</taxon>
    </lineage>
</organism>
<protein>
    <recommendedName>
        <fullName evidence="3">Flavin reductase like domain-containing protein</fullName>
    </recommendedName>
</protein>
<name>A0A8J3USK0_9ACTN</name>
<dbReference type="Proteomes" id="UP000644610">
    <property type="component" value="Unassembled WGS sequence"/>
</dbReference>
<dbReference type="RefSeq" id="WP_308442304.1">
    <property type="nucleotide sequence ID" value="NZ_BAAAKY010000006.1"/>
</dbReference>
<dbReference type="GO" id="GO:0006208">
    <property type="term" value="P:pyrimidine nucleobase catabolic process"/>
    <property type="evidence" value="ECO:0007669"/>
    <property type="project" value="TreeGrafter"/>
</dbReference>
<evidence type="ECO:0000313" key="4">
    <source>
        <dbReference type="EMBL" id="GII51174.1"/>
    </source>
</evidence>
<evidence type="ECO:0000256" key="1">
    <source>
        <dbReference type="ARBA" id="ARBA00023002"/>
    </source>
</evidence>
<dbReference type="InterPro" id="IPR012349">
    <property type="entry name" value="Split_barrel_FMN-bd"/>
</dbReference>
<dbReference type="Pfam" id="PF01613">
    <property type="entry name" value="Flavin_Reduct"/>
    <property type="match status" value="1"/>
</dbReference>
<evidence type="ECO:0000313" key="5">
    <source>
        <dbReference type="Proteomes" id="UP000644610"/>
    </source>
</evidence>
<evidence type="ECO:0000259" key="3">
    <source>
        <dbReference type="SMART" id="SM00903"/>
    </source>
</evidence>
<dbReference type="InterPro" id="IPR002563">
    <property type="entry name" value="Flavin_Rdtase-like_dom"/>
</dbReference>
<feature type="domain" description="Flavin reductase like" evidence="3">
    <location>
        <begin position="85"/>
        <end position="229"/>
    </location>
</feature>
<keyword evidence="5" id="KW-1185">Reference proteome</keyword>
<comment type="caution">
    <text evidence="4">The sequence shown here is derived from an EMBL/GenBank/DDBJ whole genome shotgun (WGS) entry which is preliminary data.</text>
</comment>
<dbReference type="SMART" id="SM00903">
    <property type="entry name" value="Flavin_Reduct"/>
    <property type="match status" value="1"/>
</dbReference>
<accession>A0A8J3USK0</accession>
<dbReference type="SUPFAM" id="SSF50475">
    <property type="entry name" value="FMN-binding split barrel"/>
    <property type="match status" value="1"/>
</dbReference>
<dbReference type="EMBL" id="BOOQ01000061">
    <property type="protein sequence ID" value="GII51174.1"/>
    <property type="molecule type" value="Genomic_DNA"/>
</dbReference>
<dbReference type="AlphaFoldDB" id="A0A8J3USK0"/>
<proteinExistence type="predicted"/>
<dbReference type="PANTHER" id="PTHR30466">
    <property type="entry name" value="FLAVIN REDUCTASE"/>
    <property type="match status" value="1"/>
</dbReference>
<feature type="region of interest" description="Disordered" evidence="2">
    <location>
        <begin position="22"/>
        <end position="74"/>
    </location>
</feature>
<gene>
    <name evidence="4" type="ORF">Psi02_75980</name>
</gene>
<dbReference type="InterPro" id="IPR050268">
    <property type="entry name" value="NADH-dep_flavin_reductase"/>
</dbReference>
<sequence length="233" mass="24631">MTAMHDSAPDAPVPVPLRLVSSGNLVSSENPVPSQNRVSSENPVPSQNLVSSENRVSSGDVDRPGNGSSAEQAVPVGGDEFRRALAVHAAGVVVVTARPEDVPVGLTATSFSSVSLEPPLVSFYVAQSSTTWPSLRLADHFAVNVLAGDQADIAARFAKKDIDRFAHPTRWGDGPQGVPLLHDVSAHLICRPHHTVEVGDHVLVVGLVTSTSVSSAGRPLIYHKGRFGRFLPY</sequence>
<dbReference type="GO" id="GO:0042602">
    <property type="term" value="F:riboflavin reductase (NADPH) activity"/>
    <property type="evidence" value="ECO:0007669"/>
    <property type="project" value="TreeGrafter"/>
</dbReference>
<dbReference type="PANTHER" id="PTHR30466:SF1">
    <property type="entry name" value="FMN REDUCTASE (NADH) RUTF"/>
    <property type="match status" value="1"/>
</dbReference>
<dbReference type="GO" id="GO:0010181">
    <property type="term" value="F:FMN binding"/>
    <property type="evidence" value="ECO:0007669"/>
    <property type="project" value="InterPro"/>
</dbReference>
<dbReference type="Gene3D" id="2.30.110.10">
    <property type="entry name" value="Electron Transport, Fmn-binding Protein, Chain A"/>
    <property type="match status" value="1"/>
</dbReference>
<evidence type="ECO:0000256" key="2">
    <source>
        <dbReference type="SAM" id="MobiDB-lite"/>
    </source>
</evidence>
<feature type="compositionally biased region" description="Polar residues" evidence="2">
    <location>
        <begin position="22"/>
        <end position="57"/>
    </location>
</feature>
<keyword evidence="1" id="KW-0560">Oxidoreductase</keyword>
<reference evidence="4" key="1">
    <citation type="submission" date="2021-01" db="EMBL/GenBank/DDBJ databases">
        <title>Whole genome shotgun sequence of Planotetraspora silvatica NBRC 100141.</title>
        <authorList>
            <person name="Komaki H."/>
            <person name="Tamura T."/>
        </authorList>
    </citation>
    <scope>NUCLEOTIDE SEQUENCE</scope>
    <source>
        <strain evidence="4">NBRC 100141</strain>
    </source>
</reference>